<gene>
    <name evidence="5 7" type="primary">msrP</name>
    <name evidence="7" type="ORF">ABS311_17300</name>
</gene>
<comment type="catalytic activity">
    <reaction evidence="5">
        <text>L-methionyl-[protein] + a quinone + H2O = L-methionyl-(R)-S-oxide-[protein] + a quinol</text>
        <dbReference type="Rhea" id="RHEA:51296"/>
        <dbReference type="Rhea" id="RHEA-COMP:12313"/>
        <dbReference type="Rhea" id="RHEA-COMP:12314"/>
        <dbReference type="ChEBI" id="CHEBI:15377"/>
        <dbReference type="ChEBI" id="CHEBI:16044"/>
        <dbReference type="ChEBI" id="CHEBI:24646"/>
        <dbReference type="ChEBI" id="CHEBI:45764"/>
        <dbReference type="ChEBI" id="CHEBI:132124"/>
    </reaction>
</comment>
<sequence length="336" mass="38226">MKIVKSNRKLFKDHQITDESVYHNKRTILKSLGLLASASLISQPANANILDWFTDNKETNDKPQTLKTLKYTPTNSDLKLTPESKVTSYNNFYEFGTGKSDPAEYAHALTIDPWKIKVNGLVNTPFELGYEDLFNQFPLEERIYRLRCVEAWSMVVPWIGFPLSALLKNADIQSSAKYVAFETLHRPDEMRGQSSRFIGGNIPYPYTEGLRLNEAMHPLTILAVGLYGKSLPKQNGAPVRLIVPWKYGFKSIKSIVNIRLTAQEPATTWNLSAPQEYGFYANVNPNVDHPRWSQASERIITSGGLLDQKRIKTQMFNGYADEVAGLYQGMDLRKYY</sequence>
<dbReference type="InterPro" id="IPR036374">
    <property type="entry name" value="OxRdtase_Mopterin-bd_sf"/>
</dbReference>
<feature type="binding site" evidence="5">
    <location>
        <position position="148"/>
    </location>
    <ligand>
        <name>Mo-molybdopterin</name>
        <dbReference type="ChEBI" id="CHEBI:71302"/>
    </ligand>
    <ligandPart>
        <name>Mo</name>
        <dbReference type="ChEBI" id="CHEBI:28685"/>
    </ligandPart>
</feature>
<evidence type="ECO:0000256" key="5">
    <source>
        <dbReference type="HAMAP-Rule" id="MF_01206"/>
    </source>
</evidence>
<dbReference type="Proteomes" id="UP001467690">
    <property type="component" value="Unassembled WGS sequence"/>
</dbReference>
<evidence type="ECO:0000313" key="8">
    <source>
        <dbReference type="Proteomes" id="UP001467690"/>
    </source>
</evidence>
<evidence type="ECO:0000256" key="1">
    <source>
        <dbReference type="ARBA" id="ARBA00022505"/>
    </source>
</evidence>
<dbReference type="RefSeq" id="WP_350402704.1">
    <property type="nucleotide sequence ID" value="NZ_JBELOE010000265.1"/>
</dbReference>
<keyword evidence="8" id="KW-1185">Reference proteome</keyword>
<comment type="subunit">
    <text evidence="5">Heterodimer of a catalytic subunit (MsrP) and a heme-binding subunit (MsrQ).</text>
</comment>
<comment type="catalytic activity">
    <reaction evidence="5">
        <text>L-methionyl-[protein] + a quinone + H2O = L-methionyl-(S)-S-oxide-[protein] + a quinol</text>
        <dbReference type="Rhea" id="RHEA:51292"/>
        <dbReference type="Rhea" id="RHEA-COMP:12313"/>
        <dbReference type="Rhea" id="RHEA-COMP:12315"/>
        <dbReference type="ChEBI" id="CHEBI:15377"/>
        <dbReference type="ChEBI" id="CHEBI:16044"/>
        <dbReference type="ChEBI" id="CHEBI:24646"/>
        <dbReference type="ChEBI" id="CHEBI:44120"/>
        <dbReference type="ChEBI" id="CHEBI:132124"/>
    </reaction>
</comment>
<keyword evidence="2 5" id="KW-0479">Metal-binding</keyword>
<comment type="caution">
    <text evidence="7">The sequence shown here is derived from an EMBL/GenBank/DDBJ whole genome shotgun (WGS) entry which is preliminary data.</text>
</comment>
<protein>
    <recommendedName>
        <fullName evidence="5">Protein-methionine-sulfoxide reductase catalytic subunit MsrP</fullName>
        <ecNumber evidence="5">1.8.5.-</ecNumber>
    </recommendedName>
</protein>
<comment type="cofactor">
    <cofactor evidence="5">
        <name>Mo-molybdopterin</name>
        <dbReference type="ChEBI" id="CHEBI:71302"/>
    </cofactor>
    <text evidence="5">Binds 1 Mo-molybdopterin (Mo-MPT) cofactor per subunit.</text>
</comment>
<dbReference type="InterPro" id="IPR000572">
    <property type="entry name" value="OxRdtase_Mopterin-bd_dom"/>
</dbReference>
<evidence type="ECO:0000313" key="7">
    <source>
        <dbReference type="EMBL" id="MER2493638.1"/>
    </source>
</evidence>
<evidence type="ECO:0000259" key="6">
    <source>
        <dbReference type="Pfam" id="PF00174"/>
    </source>
</evidence>
<feature type="binding site" evidence="5">
    <location>
        <position position="90"/>
    </location>
    <ligand>
        <name>Mo-molybdopterin</name>
        <dbReference type="ChEBI" id="CHEBI:71302"/>
    </ligand>
</feature>
<name>A0ABV1RL19_9ALTE</name>
<feature type="binding site" evidence="5">
    <location>
        <begin position="93"/>
        <end position="94"/>
    </location>
    <ligand>
        <name>Mo-molybdopterin</name>
        <dbReference type="ChEBI" id="CHEBI:71302"/>
    </ligand>
</feature>
<comment type="similarity">
    <text evidence="5">Belongs to the MsrP family.</text>
</comment>
<feature type="domain" description="Oxidoreductase molybdopterin-binding" evidence="6">
    <location>
        <begin position="110"/>
        <end position="269"/>
    </location>
</feature>
<feature type="binding site" evidence="5">
    <location>
        <position position="183"/>
    </location>
    <ligand>
        <name>Mo-molybdopterin</name>
        <dbReference type="ChEBI" id="CHEBI:71302"/>
    </ligand>
</feature>
<reference evidence="7 8" key="1">
    <citation type="submission" date="2024-06" db="EMBL/GenBank/DDBJ databases">
        <authorList>
            <person name="Chen R.Y."/>
        </authorList>
    </citation>
    <scope>NUCLEOTIDE SEQUENCE [LARGE SCALE GENOMIC DNA]</scope>
    <source>
        <strain evidence="7 8">D2</strain>
    </source>
</reference>
<dbReference type="PANTHER" id="PTHR43032">
    <property type="entry name" value="PROTEIN-METHIONINE-SULFOXIDE REDUCTASE"/>
    <property type="match status" value="1"/>
</dbReference>
<feature type="binding site" evidence="5">
    <location>
        <position position="235"/>
    </location>
    <ligand>
        <name>Mo-molybdopterin</name>
        <dbReference type="ChEBI" id="CHEBI:71302"/>
    </ligand>
</feature>
<dbReference type="Pfam" id="PF00174">
    <property type="entry name" value="Oxidored_molyb"/>
    <property type="match status" value="1"/>
</dbReference>
<dbReference type="Gene3D" id="3.90.420.10">
    <property type="entry name" value="Oxidoreductase, molybdopterin-binding domain"/>
    <property type="match status" value="1"/>
</dbReference>
<comment type="function">
    <text evidence="5">Part of the MsrPQ system that repairs oxidized periplasmic proteins containing methionine sulfoxide residues (Met-O), using respiratory chain electrons. Thus protects these proteins from oxidative-stress damage caused by reactive species of oxygen and chlorine generated by the host defense mechanisms. MsrPQ is essential for the maintenance of envelope integrity under bleach stress, rescuing a wide series of structurally unrelated periplasmic proteins from methionine oxidation. The catalytic subunit MsrP is non-stereospecific, being able to reduce both (R-) and (S-) diastereoisomers of methionine sulfoxide.</text>
</comment>
<keyword evidence="3 5" id="KW-0732">Signal</keyword>
<dbReference type="InterPro" id="IPR022867">
    <property type="entry name" value="MsrP"/>
</dbReference>
<organism evidence="7 8">
    <name type="scientific">Catenovulum sediminis</name>
    <dbReference type="NCBI Taxonomy" id="1740262"/>
    <lineage>
        <taxon>Bacteria</taxon>
        <taxon>Pseudomonadati</taxon>
        <taxon>Pseudomonadota</taxon>
        <taxon>Gammaproteobacteria</taxon>
        <taxon>Alteromonadales</taxon>
        <taxon>Alteromonadaceae</taxon>
        <taxon>Catenovulum</taxon>
    </lineage>
</organism>
<dbReference type="GO" id="GO:0016491">
    <property type="term" value="F:oxidoreductase activity"/>
    <property type="evidence" value="ECO:0007669"/>
    <property type="project" value="UniProtKB-KW"/>
</dbReference>
<dbReference type="SUPFAM" id="SSF56524">
    <property type="entry name" value="Oxidoreductase molybdopterin-binding domain"/>
    <property type="match status" value="1"/>
</dbReference>
<dbReference type="HAMAP" id="MF_01206">
    <property type="entry name" value="MsrP"/>
    <property type="match status" value="1"/>
</dbReference>
<evidence type="ECO:0000256" key="3">
    <source>
        <dbReference type="ARBA" id="ARBA00022729"/>
    </source>
</evidence>
<dbReference type="PANTHER" id="PTHR43032:SF3">
    <property type="entry name" value="PROTEIN-METHIONINE-SULFOXIDE REDUCTASE CATALYTIC SUBUNIT MSRP"/>
    <property type="match status" value="1"/>
</dbReference>
<evidence type="ECO:0000256" key="4">
    <source>
        <dbReference type="ARBA" id="ARBA00023002"/>
    </source>
</evidence>
<feature type="binding site" evidence="5">
    <location>
        <begin position="251"/>
        <end position="253"/>
    </location>
    <ligand>
        <name>Mo-molybdopterin</name>
        <dbReference type="ChEBI" id="CHEBI:71302"/>
    </ligand>
</feature>
<evidence type="ECO:0000256" key="2">
    <source>
        <dbReference type="ARBA" id="ARBA00022723"/>
    </source>
</evidence>
<proteinExistence type="inferred from homology"/>
<dbReference type="NCBIfam" id="NF003767">
    <property type="entry name" value="PRK05363.1"/>
    <property type="match status" value="1"/>
</dbReference>
<keyword evidence="1 5" id="KW-0500">Molybdenum</keyword>
<accession>A0ABV1RL19</accession>
<feature type="binding site" evidence="5">
    <location>
        <position position="240"/>
    </location>
    <ligand>
        <name>Mo-molybdopterin</name>
        <dbReference type="ChEBI" id="CHEBI:71302"/>
    </ligand>
</feature>
<dbReference type="EC" id="1.8.5.-" evidence="5"/>
<dbReference type="EMBL" id="JBELOE010000265">
    <property type="protein sequence ID" value="MER2493638.1"/>
    <property type="molecule type" value="Genomic_DNA"/>
</dbReference>
<keyword evidence="4 5" id="KW-0560">Oxidoreductase</keyword>